<dbReference type="SMART" id="SM00212">
    <property type="entry name" value="UBCc"/>
    <property type="match status" value="1"/>
</dbReference>
<dbReference type="Gene3D" id="3.10.110.10">
    <property type="entry name" value="Ubiquitin Conjugating Enzyme"/>
    <property type="match status" value="1"/>
</dbReference>
<organism evidence="2 3">
    <name type="scientific">Myxozyma melibiosi</name>
    <dbReference type="NCBI Taxonomy" id="54550"/>
    <lineage>
        <taxon>Eukaryota</taxon>
        <taxon>Fungi</taxon>
        <taxon>Dikarya</taxon>
        <taxon>Ascomycota</taxon>
        <taxon>Saccharomycotina</taxon>
        <taxon>Lipomycetes</taxon>
        <taxon>Lipomycetales</taxon>
        <taxon>Lipomycetaceae</taxon>
        <taxon>Myxozyma</taxon>
    </lineage>
</organism>
<keyword evidence="3" id="KW-1185">Reference proteome</keyword>
<dbReference type="SUPFAM" id="SSF54495">
    <property type="entry name" value="UBC-like"/>
    <property type="match status" value="1"/>
</dbReference>
<accession>A0ABR1F133</accession>
<name>A0ABR1F133_9ASCO</name>
<gene>
    <name evidence="2" type="ORF">BZA70DRAFT_291996</name>
</gene>
<proteinExistence type="predicted"/>
<dbReference type="EMBL" id="JBBJBU010000015">
    <property type="protein sequence ID" value="KAK7202843.1"/>
    <property type="molecule type" value="Genomic_DNA"/>
</dbReference>
<comment type="caution">
    <text evidence="2">The sequence shown here is derived from an EMBL/GenBank/DDBJ whole genome shotgun (WGS) entry which is preliminary data.</text>
</comment>
<evidence type="ECO:0000313" key="2">
    <source>
        <dbReference type="EMBL" id="KAK7202843.1"/>
    </source>
</evidence>
<dbReference type="InterPro" id="IPR000608">
    <property type="entry name" value="UBC"/>
</dbReference>
<dbReference type="RefSeq" id="XP_064765876.1">
    <property type="nucleotide sequence ID" value="XM_064914343.1"/>
</dbReference>
<feature type="domain" description="UBC core" evidence="1">
    <location>
        <begin position="14"/>
        <end position="173"/>
    </location>
</feature>
<reference evidence="2 3" key="1">
    <citation type="submission" date="2024-03" db="EMBL/GenBank/DDBJ databases">
        <title>Genome-scale model development and genomic sequencing of the oleaginous clade Lipomyces.</title>
        <authorList>
            <consortium name="Lawrence Berkeley National Laboratory"/>
            <person name="Czajka J.J."/>
            <person name="Han Y."/>
            <person name="Kim J."/>
            <person name="Mondo S.J."/>
            <person name="Hofstad B.A."/>
            <person name="Robles A."/>
            <person name="Haridas S."/>
            <person name="Riley R."/>
            <person name="LaButti K."/>
            <person name="Pangilinan J."/>
            <person name="Andreopoulos W."/>
            <person name="Lipzen A."/>
            <person name="Yan J."/>
            <person name="Wang M."/>
            <person name="Ng V."/>
            <person name="Grigoriev I.V."/>
            <person name="Spatafora J.W."/>
            <person name="Magnuson J.K."/>
            <person name="Baker S.E."/>
            <person name="Pomraning K.R."/>
        </authorList>
    </citation>
    <scope>NUCLEOTIDE SEQUENCE [LARGE SCALE GENOMIC DNA]</scope>
    <source>
        <strain evidence="2 3">Phaff 52-87</strain>
    </source>
</reference>
<dbReference type="InterPro" id="IPR016135">
    <property type="entry name" value="UBQ-conjugating_enzyme/RWD"/>
</dbReference>
<protein>
    <submittedName>
        <fullName evidence="2">Ubiquitin-conjugating enzyme/RWD-like protein</fullName>
    </submittedName>
</protein>
<dbReference type="Pfam" id="PF00179">
    <property type="entry name" value="UQ_con"/>
    <property type="match status" value="1"/>
</dbReference>
<evidence type="ECO:0000259" key="1">
    <source>
        <dbReference type="PROSITE" id="PS50127"/>
    </source>
</evidence>
<sequence>MSRGVAATPAISSFALQELLVEYANIKTLCPSGVYVATSPTTPQIWYGVIFVRKGPYAGGIFRFMLFFPDSYPASLPILKLLSPLASHPLVNPLTSEFDFSYAEKSEEEMLLYDEAERESPFRWNGRVFVGRVLSYFKRSFKSGGLGEIPGLYQRDPERFKALAAQDVAQSRATHALFDEDENGDPYAGDEASMAMNLVSEENTLRFARLDDGPAFARQLSTSPGSGSPTAEIGAPQYSVRSTMGETGRGIWEILEQEVGSAA</sequence>
<dbReference type="GeneID" id="90039855"/>
<dbReference type="Proteomes" id="UP001498771">
    <property type="component" value="Unassembled WGS sequence"/>
</dbReference>
<evidence type="ECO:0000313" key="3">
    <source>
        <dbReference type="Proteomes" id="UP001498771"/>
    </source>
</evidence>
<dbReference type="CDD" id="cd23814">
    <property type="entry name" value="UEV_AKTIP"/>
    <property type="match status" value="1"/>
</dbReference>
<dbReference type="PROSITE" id="PS50127">
    <property type="entry name" value="UBC_2"/>
    <property type="match status" value="1"/>
</dbReference>